<evidence type="ECO:0008006" key="4">
    <source>
        <dbReference type="Google" id="ProtNLM"/>
    </source>
</evidence>
<evidence type="ECO:0000256" key="1">
    <source>
        <dbReference type="SAM" id="Phobius"/>
    </source>
</evidence>
<evidence type="ECO:0000313" key="2">
    <source>
        <dbReference type="EMBL" id="MRX79327.1"/>
    </source>
</evidence>
<keyword evidence="1" id="KW-0472">Membrane</keyword>
<dbReference type="Proteomes" id="UP000470010">
    <property type="component" value="Unassembled WGS sequence"/>
</dbReference>
<name>A0A7K0G689_9ACTN</name>
<proteinExistence type="predicted"/>
<protein>
    <recommendedName>
        <fullName evidence="4">ABC transporter permease</fullName>
    </recommendedName>
</protein>
<reference evidence="3" key="1">
    <citation type="submission" date="2019-08" db="EMBL/GenBank/DDBJ databases">
        <title>Arthrobacter sp. nov., isolated from plateau pika and Tibetan wild ass.</title>
        <authorList>
            <person name="Ge Y."/>
        </authorList>
    </citation>
    <scope>NUCLEOTIDE SEQUENCE [LARGE SCALE GENOMIC DNA]</scope>
    <source>
        <strain evidence="3">HF-1365</strain>
    </source>
</reference>
<feature type="transmembrane region" description="Helical" evidence="1">
    <location>
        <begin position="64"/>
        <end position="90"/>
    </location>
</feature>
<comment type="caution">
    <text evidence="2">The sequence shown here is derived from an EMBL/GenBank/DDBJ whole genome shotgun (WGS) entry which is preliminary data.</text>
</comment>
<feature type="transmembrane region" description="Helical" evidence="1">
    <location>
        <begin position="24"/>
        <end position="44"/>
    </location>
</feature>
<feature type="transmembrane region" description="Helical" evidence="1">
    <location>
        <begin position="140"/>
        <end position="165"/>
    </location>
</feature>
<keyword evidence="3" id="KW-1185">Reference proteome</keyword>
<dbReference type="AlphaFoldDB" id="A0A7K0G689"/>
<feature type="transmembrane region" description="Helical" evidence="1">
    <location>
        <begin position="224"/>
        <end position="246"/>
    </location>
</feature>
<accession>A0A7K0G689</accession>
<sequence length="253" mass="26680">MNATIRKVRALAGKDFADLIKNPTMFVVCLMPIGFMVLYRFVIGDAATSAGVTMGELAAASEEIATFMLGSSLCMTIGMVASMIVLYGIAEEKEKHTLRTLMLANVRASEVVISKSSVALLAVTVVNAACFFVAEGQLSWLAPYLVLGLVGALPVMFVSLVLGLACRDQMTAGFYSVPVLLVALVPMLGMLSEGAARIASFSPLGGIYELMGLAIEGALFTEAAVVPLIVTMAWIAAGALVFAALFRRLARDN</sequence>
<feature type="transmembrane region" description="Helical" evidence="1">
    <location>
        <begin position="172"/>
        <end position="191"/>
    </location>
</feature>
<organism evidence="2 3">
    <name type="scientific">Enorma shizhengliae</name>
    <dbReference type="NCBI Taxonomy" id="2606615"/>
    <lineage>
        <taxon>Bacteria</taxon>
        <taxon>Bacillati</taxon>
        <taxon>Actinomycetota</taxon>
        <taxon>Coriobacteriia</taxon>
        <taxon>Coriobacteriales</taxon>
        <taxon>Coriobacteriaceae</taxon>
        <taxon>Enorma</taxon>
    </lineage>
</organism>
<gene>
    <name evidence="2" type="ORF">GJE22_01680</name>
</gene>
<keyword evidence="1" id="KW-1133">Transmembrane helix</keyword>
<feature type="transmembrane region" description="Helical" evidence="1">
    <location>
        <begin position="111"/>
        <end position="134"/>
    </location>
</feature>
<dbReference type="RefSeq" id="WP_144687230.1">
    <property type="nucleotide sequence ID" value="NZ_VLLQ01000001.1"/>
</dbReference>
<keyword evidence="1" id="KW-0812">Transmembrane</keyword>
<dbReference type="EMBL" id="VTFZ01000001">
    <property type="protein sequence ID" value="MRX79327.1"/>
    <property type="molecule type" value="Genomic_DNA"/>
</dbReference>
<evidence type="ECO:0000313" key="3">
    <source>
        <dbReference type="Proteomes" id="UP000470010"/>
    </source>
</evidence>